<dbReference type="NCBIfam" id="TIGR00229">
    <property type="entry name" value="sensory_box"/>
    <property type="match status" value="1"/>
</dbReference>
<dbReference type="InterPro" id="IPR036890">
    <property type="entry name" value="HATPase_C_sf"/>
</dbReference>
<dbReference type="GO" id="GO:0000155">
    <property type="term" value="F:phosphorelay sensor kinase activity"/>
    <property type="evidence" value="ECO:0007669"/>
    <property type="project" value="InterPro"/>
</dbReference>
<dbReference type="SMART" id="SM00091">
    <property type="entry name" value="PAS"/>
    <property type="match status" value="1"/>
</dbReference>
<dbReference type="GO" id="GO:0000156">
    <property type="term" value="F:phosphorelay response regulator activity"/>
    <property type="evidence" value="ECO:0007669"/>
    <property type="project" value="TreeGrafter"/>
</dbReference>
<dbReference type="HOGENOM" id="CLU_000445_114_58_2"/>
<dbReference type="GO" id="GO:0016020">
    <property type="term" value="C:membrane"/>
    <property type="evidence" value="ECO:0007669"/>
    <property type="project" value="UniProtKB-SubCell"/>
</dbReference>
<organism evidence="16 17">
    <name type="scientific">Natronomonas pharaonis (strain ATCC 35678 / DSM 2160 / CIP 103997 / JCM 8858 / NBRC 14720 / NCIMB 2260 / Gabara)</name>
    <name type="common">Halobacterium pharaonis</name>
    <dbReference type="NCBI Taxonomy" id="348780"/>
    <lineage>
        <taxon>Archaea</taxon>
        <taxon>Methanobacteriati</taxon>
        <taxon>Methanobacteriota</taxon>
        <taxon>Stenosarchaea group</taxon>
        <taxon>Halobacteria</taxon>
        <taxon>Halobacteriales</taxon>
        <taxon>Natronomonadaceae</taxon>
        <taxon>Natronomonas</taxon>
    </lineage>
</organism>
<name>A0A1U7EXF1_NATPD</name>
<accession>A0A1U7EXF1</accession>
<dbReference type="EC" id="2.7.13.3" evidence="3"/>
<evidence type="ECO:0000256" key="1">
    <source>
        <dbReference type="ARBA" id="ARBA00000085"/>
    </source>
</evidence>
<dbReference type="InterPro" id="IPR005467">
    <property type="entry name" value="His_kinase_dom"/>
</dbReference>
<dbReference type="eggNOG" id="arCOG02327">
    <property type="taxonomic scope" value="Archaea"/>
</dbReference>
<comment type="subcellular location">
    <subcellularLocation>
        <location evidence="2">Membrane</location>
        <topology evidence="2">Multi-pass membrane protein</topology>
    </subcellularLocation>
</comment>
<evidence type="ECO:0000256" key="11">
    <source>
        <dbReference type="ARBA" id="ARBA00023012"/>
    </source>
</evidence>
<dbReference type="Pfam" id="PF02518">
    <property type="entry name" value="HATPase_c"/>
    <property type="match status" value="1"/>
</dbReference>
<feature type="transmembrane region" description="Helical" evidence="13">
    <location>
        <begin position="107"/>
        <end position="127"/>
    </location>
</feature>
<dbReference type="PROSITE" id="PS50112">
    <property type="entry name" value="PAS"/>
    <property type="match status" value="1"/>
</dbReference>
<dbReference type="InterPro" id="IPR031621">
    <property type="entry name" value="HisKA_7TM"/>
</dbReference>
<dbReference type="Gene3D" id="3.30.450.20">
    <property type="entry name" value="PAS domain"/>
    <property type="match status" value="1"/>
</dbReference>
<evidence type="ECO:0000256" key="10">
    <source>
        <dbReference type="ARBA" id="ARBA00022989"/>
    </source>
</evidence>
<dbReference type="Proteomes" id="UP000002698">
    <property type="component" value="Chromosome"/>
</dbReference>
<reference evidence="16 17" key="1">
    <citation type="journal article" date="2005" name="Genome Res.">
        <title>Living with two extremes: conclusions from the genome sequence of Natronomonas pharaonis.</title>
        <authorList>
            <person name="Falb M."/>
            <person name="Pfeiffer F."/>
            <person name="Palm P."/>
            <person name="Rodewald K."/>
            <person name="Hickmann V."/>
            <person name="Tittor J."/>
            <person name="Oesterhelt D."/>
        </authorList>
    </citation>
    <scope>NUCLEOTIDE SEQUENCE [LARGE SCALE GENOMIC DNA]</scope>
    <source>
        <strain evidence="17">ATCC 35678 / DSM 2160 / CIP 103997 / JCM 8858 / NBRC 14720 / NCIMB 2260 / Gabara</strain>
    </source>
</reference>
<keyword evidence="7" id="KW-0547">Nucleotide-binding</keyword>
<dbReference type="KEGG" id="nph:NP_3536A"/>
<dbReference type="OrthoDB" id="230688at2157"/>
<dbReference type="InterPro" id="IPR035965">
    <property type="entry name" value="PAS-like_dom_sf"/>
</dbReference>
<dbReference type="SMART" id="SM00387">
    <property type="entry name" value="HATPase_c"/>
    <property type="match status" value="1"/>
</dbReference>
<dbReference type="GeneID" id="3701799"/>
<feature type="transmembrane region" description="Helical" evidence="13">
    <location>
        <begin position="207"/>
        <end position="225"/>
    </location>
</feature>
<dbReference type="Pfam" id="PF16927">
    <property type="entry name" value="HisKA_7TM"/>
    <property type="match status" value="1"/>
</dbReference>
<evidence type="ECO:0000256" key="4">
    <source>
        <dbReference type="ARBA" id="ARBA00022553"/>
    </source>
</evidence>
<dbReference type="InterPro" id="IPR013656">
    <property type="entry name" value="PAS_4"/>
</dbReference>
<dbReference type="SUPFAM" id="SSF55874">
    <property type="entry name" value="ATPase domain of HSP90 chaperone/DNA topoisomerase II/histidine kinase"/>
    <property type="match status" value="1"/>
</dbReference>
<dbReference type="InterPro" id="IPR003661">
    <property type="entry name" value="HisK_dim/P_dom"/>
</dbReference>
<dbReference type="SUPFAM" id="SSF55785">
    <property type="entry name" value="PYP-like sensor domain (PAS domain)"/>
    <property type="match status" value="1"/>
</dbReference>
<dbReference type="InterPro" id="IPR050351">
    <property type="entry name" value="BphY/WalK/GraS-like"/>
</dbReference>
<dbReference type="AlphaFoldDB" id="A0A1U7EXF1"/>
<sequence>MPAALSDPIGVAYVTVFLGSGLICLLLIPRVRTFDDPEIRAGLVWLLATAGAWGLLKTAYFLVPGPLREPSYLLGLVAGFATVWAWLYFCSAYTGRNLHRNKTLRRVSAAVFALVVSVKLTNPLHGLYFTTSEATAPFRHLAVNHGIIHWSSTGLSYILSAVGLFMLLELYMRSEYDTRPLAGLTVLLGLPVVFDIIALSTPRLINFIYAPIGVALFAVGVLFVFQEQLVAVSTALRGGAASVYLDGERQIRDATGAATALFPALEGATGDPLADVLPDVAACLDGGDPIFELGGGEESQYYLVEAEPVGVAGSEAQVLTFTDVTTLEQQRRQLHRRERELDEQNELYRAVLAASFAFVYRATPEGRLTFVSRSVEDALGYAPDALVGKPIDALAPTEEVTEEVRSYLDEVVSGESLQIQDLPLKHRDGRRVYTDVRVVPIYEAGVPESERTAADIVGVQGMVRETTDRHRREGLISVINRVLRHNVRNELTVINGYAEMLADDLEGESAASAEQILETTDRLLDLTESARKIEEAREASPELGSYDIIPILEEVVGQVETQYPNVSVSVDAPESAVALTLPRIETALFELLDNAAKHSVESPSVEIDVDVGSEGVTVTITDNGPGLPENERKVLATGVEDPLAHGRGLGLWLAYWIVTTLDGDIVVPNTDHGTTVELRLPKPEP</sequence>
<keyword evidence="17" id="KW-1185">Reference proteome</keyword>
<evidence type="ECO:0000256" key="6">
    <source>
        <dbReference type="ARBA" id="ARBA00022692"/>
    </source>
</evidence>
<feature type="transmembrane region" description="Helical" evidence="13">
    <location>
        <begin position="72"/>
        <end position="95"/>
    </location>
</feature>
<dbReference type="PROSITE" id="PS50109">
    <property type="entry name" value="HIS_KIN"/>
    <property type="match status" value="1"/>
</dbReference>
<dbReference type="PRINTS" id="PR00344">
    <property type="entry name" value="BCTRLSENSOR"/>
</dbReference>
<dbReference type="GO" id="GO:0005524">
    <property type="term" value="F:ATP binding"/>
    <property type="evidence" value="ECO:0007669"/>
    <property type="project" value="UniProtKB-KW"/>
</dbReference>
<evidence type="ECO:0000256" key="9">
    <source>
        <dbReference type="ARBA" id="ARBA00022840"/>
    </source>
</evidence>
<feature type="domain" description="PAS" evidence="15">
    <location>
        <begin position="344"/>
        <end position="415"/>
    </location>
</feature>
<dbReference type="Gene3D" id="3.30.565.10">
    <property type="entry name" value="Histidine kinase-like ATPase, C-terminal domain"/>
    <property type="match status" value="1"/>
</dbReference>
<dbReference type="InterPro" id="IPR003594">
    <property type="entry name" value="HATPase_dom"/>
</dbReference>
<gene>
    <name evidence="16" type="ordered locus">NP_3536A</name>
</gene>
<evidence type="ECO:0000313" key="16">
    <source>
        <dbReference type="EMBL" id="CAI49859.1"/>
    </source>
</evidence>
<evidence type="ECO:0000313" key="17">
    <source>
        <dbReference type="Proteomes" id="UP000002698"/>
    </source>
</evidence>
<dbReference type="Pfam" id="PF08448">
    <property type="entry name" value="PAS_4"/>
    <property type="match status" value="1"/>
</dbReference>
<evidence type="ECO:0000259" key="15">
    <source>
        <dbReference type="PROSITE" id="PS50112"/>
    </source>
</evidence>
<evidence type="ECO:0000256" key="3">
    <source>
        <dbReference type="ARBA" id="ARBA00012438"/>
    </source>
</evidence>
<dbReference type="STRING" id="348780.NP_3536A"/>
<dbReference type="CDD" id="cd00130">
    <property type="entry name" value="PAS"/>
    <property type="match status" value="1"/>
</dbReference>
<keyword evidence="6 13" id="KW-0812">Transmembrane</keyword>
<feature type="transmembrane region" description="Helical" evidence="13">
    <location>
        <begin position="41"/>
        <end position="60"/>
    </location>
</feature>
<keyword evidence="4" id="KW-0597">Phosphoprotein</keyword>
<protein>
    <recommendedName>
        <fullName evidence="3">histidine kinase</fullName>
        <ecNumber evidence="3">2.7.13.3</ecNumber>
    </recommendedName>
</protein>
<evidence type="ECO:0000256" key="2">
    <source>
        <dbReference type="ARBA" id="ARBA00004141"/>
    </source>
</evidence>
<dbReference type="GO" id="GO:0007234">
    <property type="term" value="P:osmosensory signaling via phosphorelay pathway"/>
    <property type="evidence" value="ECO:0007669"/>
    <property type="project" value="TreeGrafter"/>
</dbReference>
<dbReference type="InterPro" id="IPR004358">
    <property type="entry name" value="Sig_transdc_His_kin-like_C"/>
</dbReference>
<dbReference type="CDD" id="cd00075">
    <property type="entry name" value="HATPase"/>
    <property type="match status" value="1"/>
</dbReference>
<dbReference type="PANTHER" id="PTHR42878:SF7">
    <property type="entry name" value="SENSOR HISTIDINE KINASE GLRK"/>
    <property type="match status" value="1"/>
</dbReference>
<keyword evidence="12 13" id="KW-0472">Membrane</keyword>
<evidence type="ECO:0000256" key="12">
    <source>
        <dbReference type="ARBA" id="ARBA00023136"/>
    </source>
</evidence>
<evidence type="ECO:0000256" key="7">
    <source>
        <dbReference type="ARBA" id="ARBA00022741"/>
    </source>
</evidence>
<dbReference type="EnsemblBacteria" id="CAI49859">
    <property type="protein sequence ID" value="CAI49859"/>
    <property type="gene ID" value="NP_3536A"/>
</dbReference>
<feature type="transmembrane region" description="Helical" evidence="13">
    <location>
        <begin position="147"/>
        <end position="168"/>
    </location>
</feature>
<keyword evidence="10 13" id="KW-1133">Transmembrane helix</keyword>
<feature type="domain" description="Histidine kinase" evidence="14">
    <location>
        <begin position="482"/>
        <end position="684"/>
    </location>
</feature>
<dbReference type="PANTHER" id="PTHR42878">
    <property type="entry name" value="TWO-COMPONENT HISTIDINE KINASE"/>
    <property type="match status" value="1"/>
</dbReference>
<evidence type="ECO:0000256" key="8">
    <source>
        <dbReference type="ARBA" id="ARBA00022777"/>
    </source>
</evidence>
<keyword evidence="11" id="KW-0902">Two-component regulatory system</keyword>
<evidence type="ECO:0000256" key="5">
    <source>
        <dbReference type="ARBA" id="ARBA00022679"/>
    </source>
</evidence>
<dbReference type="CDD" id="cd00082">
    <property type="entry name" value="HisKA"/>
    <property type="match status" value="1"/>
</dbReference>
<keyword evidence="8 16" id="KW-0418">Kinase</keyword>
<keyword evidence="9" id="KW-0067">ATP-binding</keyword>
<feature type="transmembrane region" description="Helical" evidence="13">
    <location>
        <begin position="12"/>
        <end position="29"/>
    </location>
</feature>
<comment type="catalytic activity">
    <reaction evidence="1">
        <text>ATP + protein L-histidine = ADP + protein N-phospho-L-histidine.</text>
        <dbReference type="EC" id="2.7.13.3"/>
    </reaction>
</comment>
<dbReference type="GO" id="GO:0030295">
    <property type="term" value="F:protein kinase activator activity"/>
    <property type="evidence" value="ECO:0007669"/>
    <property type="project" value="TreeGrafter"/>
</dbReference>
<evidence type="ECO:0000256" key="13">
    <source>
        <dbReference type="SAM" id="Phobius"/>
    </source>
</evidence>
<proteinExistence type="predicted"/>
<dbReference type="InterPro" id="IPR000014">
    <property type="entry name" value="PAS"/>
</dbReference>
<keyword evidence="5 16" id="KW-0808">Transferase</keyword>
<evidence type="ECO:0000259" key="14">
    <source>
        <dbReference type="PROSITE" id="PS50109"/>
    </source>
</evidence>
<dbReference type="EMBL" id="CR936257">
    <property type="protein sequence ID" value="CAI49859.1"/>
    <property type="molecule type" value="Genomic_DNA"/>
</dbReference>
<dbReference type="RefSeq" id="WP_011323479.1">
    <property type="nucleotide sequence ID" value="NC_007426.1"/>
</dbReference>